<gene>
    <name evidence="1" type="ORF">JTE90_011878</name>
</gene>
<proteinExistence type="predicted"/>
<dbReference type="EMBL" id="JAFNEN010000164">
    <property type="protein sequence ID" value="KAG8191194.1"/>
    <property type="molecule type" value="Genomic_DNA"/>
</dbReference>
<evidence type="ECO:0000313" key="1">
    <source>
        <dbReference type="EMBL" id="KAG8191194.1"/>
    </source>
</evidence>
<keyword evidence="2" id="KW-1185">Reference proteome</keyword>
<comment type="caution">
    <text evidence="1">The sequence shown here is derived from an EMBL/GenBank/DDBJ whole genome shotgun (WGS) entry which is preliminary data.</text>
</comment>
<evidence type="ECO:0000313" key="2">
    <source>
        <dbReference type="Proteomes" id="UP000827092"/>
    </source>
</evidence>
<sequence length="139" mass="15954">MDKVKQVILQIITTEPKFLTPFQLQRGRGVSQYPLTIPTPRKSIYKRYRISHDIGRPLPNKASTPCVYFRGVPLQYRVRSLIVKTLSQKHKTNFSYLRFAVLKEGKGAVETTLGREIQEEESNLKIEATHSRANRVAAN</sequence>
<dbReference type="Proteomes" id="UP000827092">
    <property type="component" value="Unassembled WGS sequence"/>
</dbReference>
<protein>
    <submittedName>
        <fullName evidence="1">Uncharacterized protein</fullName>
    </submittedName>
</protein>
<reference evidence="1 2" key="1">
    <citation type="journal article" date="2022" name="Nat. Ecol. Evol.">
        <title>A masculinizing supergene underlies an exaggerated male reproductive morph in a spider.</title>
        <authorList>
            <person name="Hendrickx F."/>
            <person name="De Corte Z."/>
            <person name="Sonet G."/>
            <person name="Van Belleghem S.M."/>
            <person name="Kostlbacher S."/>
            <person name="Vangestel C."/>
        </authorList>
    </citation>
    <scope>NUCLEOTIDE SEQUENCE [LARGE SCALE GENOMIC DNA]</scope>
    <source>
        <strain evidence="1">W744_W776</strain>
    </source>
</reference>
<name>A0AAV6V3W9_9ARAC</name>
<dbReference type="AlphaFoldDB" id="A0AAV6V3W9"/>
<organism evidence="1 2">
    <name type="scientific">Oedothorax gibbosus</name>
    <dbReference type="NCBI Taxonomy" id="931172"/>
    <lineage>
        <taxon>Eukaryota</taxon>
        <taxon>Metazoa</taxon>
        <taxon>Ecdysozoa</taxon>
        <taxon>Arthropoda</taxon>
        <taxon>Chelicerata</taxon>
        <taxon>Arachnida</taxon>
        <taxon>Araneae</taxon>
        <taxon>Araneomorphae</taxon>
        <taxon>Entelegynae</taxon>
        <taxon>Araneoidea</taxon>
        <taxon>Linyphiidae</taxon>
        <taxon>Erigoninae</taxon>
        <taxon>Oedothorax</taxon>
    </lineage>
</organism>
<accession>A0AAV6V3W9</accession>